<proteinExistence type="predicted"/>
<dbReference type="EMBL" id="CAJNAP010000020">
    <property type="protein sequence ID" value="CAE6507736.1"/>
    <property type="molecule type" value="Genomic_DNA"/>
</dbReference>
<dbReference type="PANTHER" id="PTHR36928">
    <property type="entry name" value="PHOSPHATASE YCDX-RELATED"/>
    <property type="match status" value="1"/>
</dbReference>
<accession>A0A8H8YZW3</accession>
<dbReference type="GO" id="GO:0042578">
    <property type="term" value="F:phosphoric ester hydrolase activity"/>
    <property type="evidence" value="ECO:0007669"/>
    <property type="project" value="TreeGrafter"/>
</dbReference>
<dbReference type="GO" id="GO:0005829">
    <property type="term" value="C:cytosol"/>
    <property type="evidence" value="ECO:0007669"/>
    <property type="project" value="TreeGrafter"/>
</dbReference>
<dbReference type="SUPFAM" id="SSF89550">
    <property type="entry name" value="PHP domain-like"/>
    <property type="match status" value="1"/>
</dbReference>
<reference evidence="1" key="1">
    <citation type="submission" date="2021-02" db="EMBL/GenBank/DDBJ databases">
        <authorList>
            <person name="Han P."/>
        </authorList>
    </citation>
    <scope>NUCLEOTIDE SEQUENCE</scope>
    <source>
        <strain evidence="1">Nitrosomonas nitrosa 18-3D</strain>
    </source>
</reference>
<name>A0A8H8YZW3_9PROT</name>
<evidence type="ECO:0000313" key="1">
    <source>
        <dbReference type="EMBL" id="CAE6507736.1"/>
    </source>
</evidence>
<dbReference type="PANTHER" id="PTHR36928:SF1">
    <property type="entry name" value="PHOSPHATASE YCDX-RELATED"/>
    <property type="match status" value="1"/>
</dbReference>
<dbReference type="Gene3D" id="3.20.20.140">
    <property type="entry name" value="Metal-dependent hydrolases"/>
    <property type="match status" value="1"/>
</dbReference>
<sequence>MGKLDLVIGAVHNHFGLSRARQTERILKAMEHPHFTLLAHPSGRLIAKREPYDIDMMRIIRQAKARGCYLELNATPDRLDLLDTYCQAAKAEGVLICIDSDAHSVLDFDNLRFGIGQARRGWLEKSDVLNTRSLKALRPLLKQTM</sequence>
<dbReference type="InterPro" id="IPR050243">
    <property type="entry name" value="PHP_phosphatase"/>
</dbReference>
<dbReference type="InterPro" id="IPR016195">
    <property type="entry name" value="Pol/histidinol_Pase-like"/>
</dbReference>
<evidence type="ECO:0008006" key="3">
    <source>
        <dbReference type="Google" id="ProtNLM"/>
    </source>
</evidence>
<organism evidence="1 2">
    <name type="scientific">Nitrosomonas nitrosa</name>
    <dbReference type="NCBI Taxonomy" id="52442"/>
    <lineage>
        <taxon>Bacteria</taxon>
        <taxon>Pseudomonadati</taxon>
        <taxon>Pseudomonadota</taxon>
        <taxon>Betaproteobacteria</taxon>
        <taxon>Nitrosomonadales</taxon>
        <taxon>Nitrosomonadaceae</taxon>
        <taxon>Nitrosomonas</taxon>
    </lineage>
</organism>
<dbReference type="GO" id="GO:0008270">
    <property type="term" value="F:zinc ion binding"/>
    <property type="evidence" value="ECO:0007669"/>
    <property type="project" value="TreeGrafter"/>
</dbReference>
<protein>
    <recommendedName>
        <fullName evidence="3">DNA polymerase/3'-5' exonuclease PolX</fullName>
    </recommendedName>
</protein>
<dbReference type="Proteomes" id="UP000601736">
    <property type="component" value="Unassembled WGS sequence"/>
</dbReference>
<dbReference type="AlphaFoldDB" id="A0A8H8YZW3"/>
<comment type="caution">
    <text evidence="1">The sequence shown here is derived from an EMBL/GenBank/DDBJ whole genome shotgun (WGS) entry which is preliminary data.</text>
</comment>
<evidence type="ECO:0000313" key="2">
    <source>
        <dbReference type="Proteomes" id="UP000601736"/>
    </source>
</evidence>
<gene>
    <name evidence="1" type="ORF">NMYAN_270001</name>
</gene>